<evidence type="ECO:0000256" key="2">
    <source>
        <dbReference type="ARBA" id="ARBA00022448"/>
    </source>
</evidence>
<evidence type="ECO:0000313" key="10">
    <source>
        <dbReference type="EMBL" id="AFY94186.1"/>
    </source>
</evidence>
<evidence type="ECO:0000256" key="5">
    <source>
        <dbReference type="ARBA" id="ARBA00022982"/>
    </source>
</evidence>
<dbReference type="AlphaFoldDB" id="K9UIA3"/>
<evidence type="ECO:0000313" key="11">
    <source>
        <dbReference type="Proteomes" id="UP000010366"/>
    </source>
</evidence>
<proteinExistence type="inferred from homology"/>
<evidence type="ECO:0000256" key="7">
    <source>
        <dbReference type="ARBA" id="ARBA00023014"/>
    </source>
</evidence>
<dbReference type="Proteomes" id="UP000010366">
    <property type="component" value="Chromosome"/>
</dbReference>
<dbReference type="CDD" id="cd00207">
    <property type="entry name" value="fer2"/>
    <property type="match status" value="1"/>
</dbReference>
<dbReference type="InterPro" id="IPR006058">
    <property type="entry name" value="2Fe2S_fd_BS"/>
</dbReference>
<dbReference type="PROSITE" id="PS00197">
    <property type="entry name" value="2FE2S_FER_1"/>
    <property type="match status" value="1"/>
</dbReference>
<keyword evidence="6" id="KW-0408">Iron</keyword>
<comment type="similarity">
    <text evidence="1">Belongs to the 2Fe2S plant-type ferredoxin family.</text>
</comment>
<dbReference type="PANTHER" id="PTHR43112">
    <property type="entry name" value="FERREDOXIN"/>
    <property type="match status" value="1"/>
</dbReference>
<sequence length="144" mass="15925">MASMNPKPCLWHDLLVPELGKVENISSNILAHYNYHFMTQIYTVEIHHQGEVHTIEVPEDKQILRAAGAAGIYLPVSCNAGVCTTCAAQILEGEVDQGEGMGVSPELQAQGYALLCVAYPRSNLKIATEKEDEVYELQFGQHQR</sequence>
<keyword evidence="7" id="KW-0411">Iron-sulfur</keyword>
<evidence type="ECO:0000256" key="6">
    <source>
        <dbReference type="ARBA" id="ARBA00023004"/>
    </source>
</evidence>
<name>K9UIA3_CHAP6</name>
<evidence type="ECO:0000256" key="8">
    <source>
        <dbReference type="ARBA" id="ARBA00034078"/>
    </source>
</evidence>
<dbReference type="SUPFAM" id="SSF54292">
    <property type="entry name" value="2Fe-2S ferredoxin-like"/>
    <property type="match status" value="1"/>
</dbReference>
<dbReference type="InterPro" id="IPR010241">
    <property type="entry name" value="Fd_pln"/>
</dbReference>
<keyword evidence="3" id="KW-0001">2Fe-2S</keyword>
<dbReference type="Gene3D" id="3.10.20.30">
    <property type="match status" value="1"/>
</dbReference>
<dbReference type="STRING" id="1173020.Cha6605_3172"/>
<dbReference type="GO" id="GO:0051537">
    <property type="term" value="F:2 iron, 2 sulfur cluster binding"/>
    <property type="evidence" value="ECO:0007669"/>
    <property type="project" value="UniProtKB-KW"/>
</dbReference>
<comment type="cofactor">
    <cofactor evidence="8">
        <name>[2Fe-2S] cluster</name>
        <dbReference type="ChEBI" id="CHEBI:190135"/>
    </cofactor>
</comment>
<dbReference type="Pfam" id="PF00111">
    <property type="entry name" value="Fer2"/>
    <property type="match status" value="1"/>
</dbReference>
<dbReference type="PROSITE" id="PS51085">
    <property type="entry name" value="2FE2S_FER_2"/>
    <property type="match status" value="1"/>
</dbReference>
<feature type="domain" description="2Fe-2S ferredoxin-type" evidence="9">
    <location>
        <begin position="42"/>
        <end position="132"/>
    </location>
</feature>
<reference evidence="10 11" key="1">
    <citation type="submission" date="2012-05" db="EMBL/GenBank/DDBJ databases">
        <title>Finished chromosome of genome of Chamaesiphon sp. PCC 6605.</title>
        <authorList>
            <consortium name="US DOE Joint Genome Institute"/>
            <person name="Gugger M."/>
            <person name="Coursin T."/>
            <person name="Rippka R."/>
            <person name="Tandeau De Marsac N."/>
            <person name="Huntemann M."/>
            <person name="Wei C.-L."/>
            <person name="Han J."/>
            <person name="Detter J.C."/>
            <person name="Han C."/>
            <person name="Tapia R."/>
            <person name="Chen A."/>
            <person name="Kyrpides N."/>
            <person name="Mavromatis K."/>
            <person name="Markowitz V."/>
            <person name="Szeto E."/>
            <person name="Ivanova N."/>
            <person name="Pagani I."/>
            <person name="Pati A."/>
            <person name="Goodwin L."/>
            <person name="Nordberg H.P."/>
            <person name="Cantor M.N."/>
            <person name="Hua S.X."/>
            <person name="Woyke T."/>
            <person name="Kerfeld C.A."/>
        </authorList>
    </citation>
    <scope>NUCLEOTIDE SEQUENCE [LARGE SCALE GENOMIC DNA]</scope>
    <source>
        <strain evidence="11">ATCC 27169 / PCC 6605</strain>
    </source>
</reference>
<protein>
    <submittedName>
        <fullName evidence="10">Ferredoxin, (2Fe-2S)</fullName>
    </submittedName>
</protein>
<keyword evidence="11" id="KW-1185">Reference proteome</keyword>
<evidence type="ECO:0000256" key="4">
    <source>
        <dbReference type="ARBA" id="ARBA00022723"/>
    </source>
</evidence>
<dbReference type="eggNOG" id="COG1018">
    <property type="taxonomic scope" value="Bacteria"/>
</dbReference>
<dbReference type="KEGG" id="cmp:Cha6605_3172"/>
<dbReference type="GO" id="GO:0046872">
    <property type="term" value="F:metal ion binding"/>
    <property type="evidence" value="ECO:0007669"/>
    <property type="project" value="UniProtKB-KW"/>
</dbReference>
<dbReference type="HOGENOM" id="CLU_082632_7_3_3"/>
<dbReference type="GO" id="GO:0009055">
    <property type="term" value="F:electron transfer activity"/>
    <property type="evidence" value="ECO:0007669"/>
    <property type="project" value="InterPro"/>
</dbReference>
<evidence type="ECO:0000259" key="9">
    <source>
        <dbReference type="PROSITE" id="PS51085"/>
    </source>
</evidence>
<keyword evidence="4" id="KW-0479">Metal-binding</keyword>
<dbReference type="PANTHER" id="PTHR43112:SF10">
    <property type="entry name" value="FERREDOXIN C 2, CHLOROPLASTIC"/>
    <property type="match status" value="1"/>
</dbReference>
<organism evidence="10 11">
    <name type="scientific">Chamaesiphon minutus (strain ATCC 27169 / PCC 6605)</name>
    <dbReference type="NCBI Taxonomy" id="1173020"/>
    <lineage>
        <taxon>Bacteria</taxon>
        <taxon>Bacillati</taxon>
        <taxon>Cyanobacteriota</taxon>
        <taxon>Cyanophyceae</taxon>
        <taxon>Gomontiellales</taxon>
        <taxon>Chamaesiphonaceae</taxon>
        <taxon>Chamaesiphon</taxon>
    </lineage>
</organism>
<dbReference type="PATRIC" id="fig|1173020.3.peg.3629"/>
<dbReference type="EMBL" id="CP003600">
    <property type="protein sequence ID" value="AFY94186.1"/>
    <property type="molecule type" value="Genomic_DNA"/>
</dbReference>
<keyword evidence="5" id="KW-0249">Electron transport</keyword>
<dbReference type="InterPro" id="IPR001041">
    <property type="entry name" value="2Fe-2S_ferredoxin-type"/>
</dbReference>
<dbReference type="NCBIfam" id="TIGR02008">
    <property type="entry name" value="fdx_plant"/>
    <property type="match status" value="1"/>
</dbReference>
<evidence type="ECO:0000256" key="1">
    <source>
        <dbReference type="ARBA" id="ARBA00007874"/>
    </source>
</evidence>
<keyword evidence="2" id="KW-0813">Transport</keyword>
<gene>
    <name evidence="10" type="ORF">Cha6605_3172</name>
</gene>
<evidence type="ECO:0000256" key="3">
    <source>
        <dbReference type="ARBA" id="ARBA00022714"/>
    </source>
</evidence>
<accession>K9UIA3</accession>
<dbReference type="InterPro" id="IPR036010">
    <property type="entry name" value="2Fe-2S_ferredoxin-like_sf"/>
</dbReference>
<dbReference type="InterPro" id="IPR012675">
    <property type="entry name" value="Beta-grasp_dom_sf"/>
</dbReference>
<dbReference type="GO" id="GO:0022900">
    <property type="term" value="P:electron transport chain"/>
    <property type="evidence" value="ECO:0007669"/>
    <property type="project" value="InterPro"/>
</dbReference>